<feature type="transmembrane region" description="Helical" evidence="12">
    <location>
        <begin position="183"/>
        <end position="202"/>
    </location>
</feature>
<evidence type="ECO:0000313" key="15">
    <source>
        <dbReference type="EMBL" id="MCP8967366.1"/>
    </source>
</evidence>
<dbReference type="InterPro" id="IPR046786">
    <property type="entry name" value="MotA_N"/>
</dbReference>
<keyword evidence="6 12" id="KW-0812">Transmembrane</keyword>
<keyword evidence="9 12" id="KW-1133">Transmembrane helix</keyword>
<keyword evidence="3" id="KW-0813">Transport</keyword>
<evidence type="ECO:0000256" key="11">
    <source>
        <dbReference type="ARBA" id="ARBA00023136"/>
    </source>
</evidence>
<dbReference type="InterPro" id="IPR000540">
    <property type="entry name" value="Flag_MotA_CS"/>
</dbReference>
<keyword evidence="16" id="KW-1185">Reference proteome</keyword>
<evidence type="ECO:0000256" key="9">
    <source>
        <dbReference type="ARBA" id="ARBA00022989"/>
    </source>
</evidence>
<keyword evidence="15" id="KW-0966">Cell projection</keyword>
<dbReference type="GO" id="GO:0005886">
    <property type="term" value="C:plasma membrane"/>
    <property type="evidence" value="ECO:0007669"/>
    <property type="project" value="UniProtKB-SubCell"/>
</dbReference>
<dbReference type="GO" id="GO:0006935">
    <property type="term" value="P:chemotaxis"/>
    <property type="evidence" value="ECO:0007669"/>
    <property type="project" value="UniProtKB-KW"/>
</dbReference>
<keyword evidence="11 12" id="KW-0472">Membrane</keyword>
<dbReference type="Pfam" id="PF20560">
    <property type="entry name" value="MotA_N"/>
    <property type="match status" value="1"/>
</dbReference>
<keyword evidence="10" id="KW-0406">Ion transport</keyword>
<evidence type="ECO:0000313" key="16">
    <source>
        <dbReference type="Proteomes" id="UP001156102"/>
    </source>
</evidence>
<proteinExistence type="inferred from homology"/>
<evidence type="ECO:0000259" key="13">
    <source>
        <dbReference type="Pfam" id="PF01618"/>
    </source>
</evidence>
<keyword evidence="15" id="KW-0282">Flagellum</keyword>
<feature type="domain" description="Motility protein A N-terminal" evidence="14">
    <location>
        <begin position="7"/>
        <end position="92"/>
    </location>
</feature>
<dbReference type="InterPro" id="IPR047055">
    <property type="entry name" value="MotA-like"/>
</dbReference>
<dbReference type="Pfam" id="PF01618">
    <property type="entry name" value="MotA_ExbB"/>
    <property type="match status" value="1"/>
</dbReference>
<keyword evidence="7" id="KW-0283">Flagellar rotation</keyword>
<evidence type="ECO:0000256" key="1">
    <source>
        <dbReference type="ARBA" id="ARBA00004651"/>
    </source>
</evidence>
<keyword evidence="4" id="KW-1003">Cell membrane</keyword>
<feature type="transmembrane region" description="Helical" evidence="12">
    <location>
        <begin position="147"/>
        <end position="171"/>
    </location>
</feature>
<sequence>MDFATLAGVILAVVAVVVGMIFKGASLSALANPAATLIIFAGTAGAVSIAMPGSQLKRLPKLFKVIFMNSGKGLDYKEIMELFVLWAGESRKHGILSLEEKVKEVDDPFIQRGMRYVIDGMGAEDLRAIMEAELEGIEERHGKGAQIFVQAGTYAPTLGVLGAVIGLVAALGDLSNMEKLGHAISGAFIATVFGIFSGYVLWHPFANKLKQKSAAELEKKRLILECMLMLQAGVYPFLIKNRILGALSETERKKIEEAGAKGNE</sequence>
<dbReference type="GO" id="GO:1902600">
    <property type="term" value="P:proton transmembrane transport"/>
    <property type="evidence" value="ECO:0007669"/>
    <property type="project" value="UniProtKB-KW"/>
</dbReference>
<dbReference type="GO" id="GO:0071978">
    <property type="term" value="P:bacterial-type flagellum-dependent swarming motility"/>
    <property type="evidence" value="ECO:0007669"/>
    <property type="project" value="InterPro"/>
</dbReference>
<evidence type="ECO:0000259" key="14">
    <source>
        <dbReference type="Pfam" id="PF20560"/>
    </source>
</evidence>
<evidence type="ECO:0000256" key="2">
    <source>
        <dbReference type="ARBA" id="ARBA00008038"/>
    </source>
</evidence>
<evidence type="ECO:0000256" key="4">
    <source>
        <dbReference type="ARBA" id="ARBA00022475"/>
    </source>
</evidence>
<dbReference type="AlphaFoldDB" id="A0AA41X8J2"/>
<dbReference type="PROSITE" id="PS01307">
    <property type="entry name" value="MOTA"/>
    <property type="match status" value="1"/>
</dbReference>
<keyword evidence="15" id="KW-0969">Cilium</keyword>
<keyword evidence="8" id="KW-0375">Hydrogen ion transport</keyword>
<dbReference type="EMBL" id="JANCLT010000001">
    <property type="protein sequence ID" value="MCP8967366.1"/>
    <property type="molecule type" value="Genomic_DNA"/>
</dbReference>
<dbReference type="RefSeq" id="WP_254756928.1">
    <property type="nucleotide sequence ID" value="NZ_JANCLT010000001.1"/>
</dbReference>
<evidence type="ECO:0000256" key="5">
    <source>
        <dbReference type="ARBA" id="ARBA00022500"/>
    </source>
</evidence>
<evidence type="ECO:0000256" key="3">
    <source>
        <dbReference type="ARBA" id="ARBA00022448"/>
    </source>
</evidence>
<organism evidence="15 16">
    <name type="scientific">Ectobacillus ponti</name>
    <dbReference type="NCBI Taxonomy" id="2961894"/>
    <lineage>
        <taxon>Bacteria</taxon>
        <taxon>Bacillati</taxon>
        <taxon>Bacillota</taxon>
        <taxon>Bacilli</taxon>
        <taxon>Bacillales</taxon>
        <taxon>Bacillaceae</taxon>
        <taxon>Ectobacillus</taxon>
    </lineage>
</organism>
<feature type="domain" description="MotA/TolQ/ExbB proton channel" evidence="13">
    <location>
        <begin position="103"/>
        <end position="219"/>
    </location>
</feature>
<comment type="subcellular location">
    <subcellularLocation>
        <location evidence="1">Cell membrane</location>
        <topology evidence="1">Multi-pass membrane protein</topology>
    </subcellularLocation>
</comment>
<dbReference type="PANTHER" id="PTHR30433">
    <property type="entry name" value="CHEMOTAXIS PROTEIN MOTA"/>
    <property type="match status" value="1"/>
</dbReference>
<feature type="transmembrane region" description="Helical" evidence="12">
    <location>
        <begin position="29"/>
        <end position="51"/>
    </location>
</feature>
<evidence type="ECO:0000256" key="8">
    <source>
        <dbReference type="ARBA" id="ARBA00022781"/>
    </source>
</evidence>
<dbReference type="Proteomes" id="UP001156102">
    <property type="component" value="Unassembled WGS sequence"/>
</dbReference>
<name>A0AA41X8J2_9BACI</name>
<comment type="similarity">
    <text evidence="2">Belongs to the MotA family.</text>
</comment>
<keyword evidence="5" id="KW-0145">Chemotaxis</keyword>
<protein>
    <submittedName>
        <fullName evidence="15">Flagellar motor stator protein MotA</fullName>
    </submittedName>
</protein>
<gene>
    <name evidence="15" type="primary">motA</name>
    <name evidence="15" type="ORF">NK662_02285</name>
</gene>
<dbReference type="PANTHER" id="PTHR30433:SF3">
    <property type="entry name" value="MOTILITY PROTEIN A"/>
    <property type="match status" value="1"/>
</dbReference>
<comment type="caution">
    <text evidence="15">The sequence shown here is derived from an EMBL/GenBank/DDBJ whole genome shotgun (WGS) entry which is preliminary data.</text>
</comment>
<reference evidence="15" key="1">
    <citation type="submission" date="2022-07" db="EMBL/GenBank/DDBJ databases">
        <authorList>
            <person name="Li W.-J."/>
            <person name="Deng Q.-Q."/>
        </authorList>
    </citation>
    <scope>NUCLEOTIDE SEQUENCE</scope>
    <source>
        <strain evidence="15">SYSU M60031</strain>
    </source>
</reference>
<evidence type="ECO:0000256" key="12">
    <source>
        <dbReference type="SAM" id="Phobius"/>
    </source>
</evidence>
<dbReference type="InterPro" id="IPR002898">
    <property type="entry name" value="MotA_ExbB_proton_chnl"/>
</dbReference>
<evidence type="ECO:0000256" key="6">
    <source>
        <dbReference type="ARBA" id="ARBA00022692"/>
    </source>
</evidence>
<accession>A0AA41X8J2</accession>
<evidence type="ECO:0000256" key="7">
    <source>
        <dbReference type="ARBA" id="ARBA00022779"/>
    </source>
</evidence>
<dbReference type="NCBIfam" id="NF005997">
    <property type="entry name" value="PRK08124.1"/>
    <property type="match status" value="1"/>
</dbReference>
<evidence type="ECO:0000256" key="10">
    <source>
        <dbReference type="ARBA" id="ARBA00023065"/>
    </source>
</evidence>